<protein>
    <submittedName>
        <fullName evidence="2">Hypothetical_protein</fullName>
    </submittedName>
</protein>
<dbReference type="EMBL" id="CAXDID020000080">
    <property type="protein sequence ID" value="CAL6018431.1"/>
    <property type="molecule type" value="Genomic_DNA"/>
</dbReference>
<feature type="region of interest" description="Disordered" evidence="1">
    <location>
        <begin position="1"/>
        <end position="118"/>
    </location>
</feature>
<feature type="compositionally biased region" description="Basic residues" evidence="1">
    <location>
        <begin position="73"/>
        <end position="92"/>
    </location>
</feature>
<evidence type="ECO:0000256" key="1">
    <source>
        <dbReference type="SAM" id="MobiDB-lite"/>
    </source>
</evidence>
<keyword evidence="3" id="KW-1185">Reference proteome</keyword>
<feature type="compositionally biased region" description="Polar residues" evidence="1">
    <location>
        <begin position="93"/>
        <end position="104"/>
    </location>
</feature>
<accession>A0ABP1IKY7</accession>
<sequence>MQTALLQRETSHQPRYLFVRRTRQGRFSRQVQPEAHAVRTRANQTRGRAIRSSAQRPQKLSQKSQPNFPKQNNKNRKKKQKKLRKLKNKRQKSQPATAWCSQAISKPPSVTPRHISPA</sequence>
<reference evidence="2 3" key="1">
    <citation type="submission" date="2024-07" db="EMBL/GenBank/DDBJ databases">
        <authorList>
            <person name="Akdeniz Z."/>
        </authorList>
    </citation>
    <scope>NUCLEOTIDE SEQUENCE [LARGE SCALE GENOMIC DNA]</scope>
</reference>
<evidence type="ECO:0000313" key="3">
    <source>
        <dbReference type="Proteomes" id="UP001642409"/>
    </source>
</evidence>
<dbReference type="Proteomes" id="UP001642409">
    <property type="component" value="Unassembled WGS sequence"/>
</dbReference>
<gene>
    <name evidence="2" type="ORF">HINF_LOCUS26467</name>
</gene>
<name>A0ABP1IKY7_9EUKA</name>
<proteinExistence type="predicted"/>
<feature type="compositionally biased region" description="Polar residues" evidence="1">
    <location>
        <begin position="41"/>
        <end position="69"/>
    </location>
</feature>
<organism evidence="2 3">
    <name type="scientific">Hexamita inflata</name>
    <dbReference type="NCBI Taxonomy" id="28002"/>
    <lineage>
        <taxon>Eukaryota</taxon>
        <taxon>Metamonada</taxon>
        <taxon>Diplomonadida</taxon>
        <taxon>Hexamitidae</taxon>
        <taxon>Hexamitinae</taxon>
        <taxon>Hexamita</taxon>
    </lineage>
</organism>
<evidence type="ECO:0000313" key="2">
    <source>
        <dbReference type="EMBL" id="CAL6018431.1"/>
    </source>
</evidence>
<comment type="caution">
    <text evidence="2">The sequence shown here is derived from an EMBL/GenBank/DDBJ whole genome shotgun (WGS) entry which is preliminary data.</text>
</comment>